<dbReference type="PANTHER" id="PTHR46233:SF3">
    <property type="entry name" value="HYDROXYACYLGLUTATHIONE HYDROLASE GLOC"/>
    <property type="match status" value="1"/>
</dbReference>
<dbReference type="CDD" id="cd06262">
    <property type="entry name" value="metallo-hydrolase-like_MBL-fold"/>
    <property type="match status" value="1"/>
</dbReference>
<keyword evidence="2" id="KW-0479">Metal-binding</keyword>
<dbReference type="GO" id="GO:0046872">
    <property type="term" value="F:metal ion binding"/>
    <property type="evidence" value="ECO:0007669"/>
    <property type="project" value="UniProtKB-KW"/>
</dbReference>
<dbReference type="InterPro" id="IPR036866">
    <property type="entry name" value="RibonucZ/Hydroxyglut_hydro"/>
</dbReference>
<comment type="cofactor">
    <cofactor evidence="1">
        <name>Zn(2+)</name>
        <dbReference type="ChEBI" id="CHEBI:29105"/>
    </cofactor>
</comment>
<protein>
    <submittedName>
        <fullName evidence="6">MBL fold metallo-hydrolase</fullName>
    </submittedName>
</protein>
<accession>A0AAE3P1M8</accession>
<sequence length="214" mass="25273">MIKIQRFVFNYFYENTYLVWDDFSKDAIIIDPGMNERNEEVTLNNFVFENSLNLKFLLNTHCHIDHILGNNFIKENYDVEFFAPEEDLFLLKSLEQQASLFNIKFKNSPLPDKYLTEEIELQIGNSKIKFLFTPGHTPGEFCIYLPNEKILFSGDVLFRESIGRTDLWKANHNQLINSIKDKLLKLDDDVIVYPGHDMRTTIGYEKLNNHYLNF</sequence>
<evidence type="ECO:0000259" key="5">
    <source>
        <dbReference type="SMART" id="SM00849"/>
    </source>
</evidence>
<dbReference type="GO" id="GO:0016787">
    <property type="term" value="F:hydrolase activity"/>
    <property type="evidence" value="ECO:0007669"/>
    <property type="project" value="UniProtKB-KW"/>
</dbReference>
<keyword evidence="3" id="KW-0378">Hydrolase</keyword>
<keyword evidence="7" id="KW-1185">Reference proteome</keyword>
<evidence type="ECO:0000313" key="6">
    <source>
        <dbReference type="EMBL" id="MDF1612429.1"/>
    </source>
</evidence>
<evidence type="ECO:0000256" key="4">
    <source>
        <dbReference type="ARBA" id="ARBA00022833"/>
    </source>
</evidence>
<dbReference type="Proteomes" id="UP001221302">
    <property type="component" value="Unassembled WGS sequence"/>
</dbReference>
<organism evidence="6 7">
    <name type="scientific">Stygiobacter electus</name>
    <dbReference type="NCBI Taxonomy" id="3032292"/>
    <lineage>
        <taxon>Bacteria</taxon>
        <taxon>Pseudomonadati</taxon>
        <taxon>Ignavibacteriota</taxon>
        <taxon>Ignavibacteria</taxon>
        <taxon>Ignavibacteriales</taxon>
        <taxon>Melioribacteraceae</taxon>
        <taxon>Stygiobacter</taxon>
    </lineage>
</organism>
<dbReference type="SUPFAM" id="SSF56281">
    <property type="entry name" value="Metallo-hydrolase/oxidoreductase"/>
    <property type="match status" value="1"/>
</dbReference>
<name>A0AAE3P1M8_9BACT</name>
<dbReference type="Pfam" id="PF00753">
    <property type="entry name" value="Lactamase_B"/>
    <property type="match status" value="1"/>
</dbReference>
<dbReference type="RefSeq" id="WP_321536200.1">
    <property type="nucleotide sequence ID" value="NZ_JARGDL010000013.1"/>
</dbReference>
<comment type="caution">
    <text evidence="6">The sequence shown here is derived from an EMBL/GenBank/DDBJ whole genome shotgun (WGS) entry which is preliminary data.</text>
</comment>
<feature type="domain" description="Metallo-beta-lactamase" evidence="5">
    <location>
        <begin position="13"/>
        <end position="196"/>
    </location>
</feature>
<dbReference type="InterPro" id="IPR051453">
    <property type="entry name" value="MBL_Glyoxalase_II"/>
</dbReference>
<dbReference type="PANTHER" id="PTHR46233">
    <property type="entry name" value="HYDROXYACYLGLUTATHIONE HYDROLASE GLOC"/>
    <property type="match status" value="1"/>
</dbReference>
<evidence type="ECO:0000256" key="3">
    <source>
        <dbReference type="ARBA" id="ARBA00022801"/>
    </source>
</evidence>
<dbReference type="AlphaFoldDB" id="A0AAE3P1M8"/>
<evidence type="ECO:0000256" key="2">
    <source>
        <dbReference type="ARBA" id="ARBA00022723"/>
    </source>
</evidence>
<dbReference type="SMART" id="SM00849">
    <property type="entry name" value="Lactamase_B"/>
    <property type="match status" value="1"/>
</dbReference>
<dbReference type="InterPro" id="IPR001279">
    <property type="entry name" value="Metallo-B-lactamas"/>
</dbReference>
<gene>
    <name evidence="6" type="ORF">P0M35_09720</name>
</gene>
<dbReference type="Gene3D" id="3.60.15.10">
    <property type="entry name" value="Ribonuclease Z/Hydroxyacylglutathione hydrolase-like"/>
    <property type="match status" value="1"/>
</dbReference>
<proteinExistence type="predicted"/>
<evidence type="ECO:0000313" key="7">
    <source>
        <dbReference type="Proteomes" id="UP001221302"/>
    </source>
</evidence>
<dbReference type="EMBL" id="JARGDL010000013">
    <property type="protein sequence ID" value="MDF1612429.1"/>
    <property type="molecule type" value="Genomic_DNA"/>
</dbReference>
<evidence type="ECO:0000256" key="1">
    <source>
        <dbReference type="ARBA" id="ARBA00001947"/>
    </source>
</evidence>
<reference evidence="6" key="1">
    <citation type="submission" date="2023-03" db="EMBL/GenBank/DDBJ databases">
        <title>Stygiobacter electus gen. nov., sp. nov., facultatively anaerobic thermotolerant bacterium of the class Ignavibacteria from a well of Yessentuki mineral water deposit.</title>
        <authorList>
            <person name="Podosokorskaya O.A."/>
            <person name="Elcheninov A.G."/>
            <person name="Petrova N.F."/>
            <person name="Zavarzina D.G."/>
            <person name="Kublanov I.V."/>
            <person name="Merkel A.Y."/>
        </authorList>
    </citation>
    <scope>NUCLEOTIDE SEQUENCE</scope>
    <source>
        <strain evidence="6">09-Me</strain>
    </source>
</reference>
<keyword evidence="4" id="KW-0862">Zinc</keyword>